<evidence type="ECO:0000313" key="5">
    <source>
        <dbReference type="EMBL" id="MFD2790219.1"/>
    </source>
</evidence>
<evidence type="ECO:0000259" key="4">
    <source>
        <dbReference type="PROSITE" id="PS01124"/>
    </source>
</evidence>
<evidence type="ECO:0000313" key="6">
    <source>
        <dbReference type="Proteomes" id="UP001597532"/>
    </source>
</evidence>
<dbReference type="PANTHER" id="PTHR43280:SF2">
    <property type="entry name" value="HTH-TYPE TRANSCRIPTIONAL REGULATOR EXSA"/>
    <property type="match status" value="1"/>
</dbReference>
<dbReference type="SUPFAM" id="SSF46689">
    <property type="entry name" value="Homeodomain-like"/>
    <property type="match status" value="1"/>
</dbReference>
<protein>
    <submittedName>
        <fullName evidence="5">Nickel-binding protein</fullName>
    </submittedName>
</protein>
<dbReference type="InterPro" id="IPR025336">
    <property type="entry name" value="SCO4226-like"/>
</dbReference>
<dbReference type="SUPFAM" id="SSF55073">
    <property type="entry name" value="Nucleotide cyclase"/>
    <property type="match status" value="1"/>
</dbReference>
<proteinExistence type="predicted"/>
<dbReference type="EMBL" id="JBHUOK010000030">
    <property type="protein sequence ID" value="MFD2790219.1"/>
    <property type="molecule type" value="Genomic_DNA"/>
</dbReference>
<reference evidence="6" key="1">
    <citation type="journal article" date="2019" name="Int. J. Syst. Evol. Microbiol.">
        <title>The Global Catalogue of Microorganisms (GCM) 10K type strain sequencing project: providing services to taxonomists for standard genome sequencing and annotation.</title>
        <authorList>
            <consortium name="The Broad Institute Genomics Platform"/>
            <consortium name="The Broad Institute Genome Sequencing Center for Infectious Disease"/>
            <person name="Wu L."/>
            <person name="Ma J."/>
        </authorList>
    </citation>
    <scope>NUCLEOTIDE SEQUENCE [LARGE SCALE GENOMIC DNA]</scope>
    <source>
        <strain evidence="6">KCTC 52924</strain>
    </source>
</reference>
<keyword evidence="1" id="KW-0805">Transcription regulation</keyword>
<evidence type="ECO:0000256" key="1">
    <source>
        <dbReference type="ARBA" id="ARBA00023015"/>
    </source>
</evidence>
<dbReference type="Gene3D" id="3.30.70.3090">
    <property type="entry name" value="ORF SCO4226, nickel-binding ferredoxin-like monomer"/>
    <property type="match status" value="1"/>
</dbReference>
<dbReference type="Proteomes" id="UP001597532">
    <property type="component" value="Unassembled WGS sequence"/>
</dbReference>
<keyword evidence="3" id="KW-0804">Transcription</keyword>
<dbReference type="PANTHER" id="PTHR43280">
    <property type="entry name" value="ARAC-FAMILY TRANSCRIPTIONAL REGULATOR"/>
    <property type="match status" value="1"/>
</dbReference>
<dbReference type="InterPro" id="IPR009057">
    <property type="entry name" value="Homeodomain-like_sf"/>
</dbReference>
<dbReference type="Gene3D" id="1.10.10.60">
    <property type="entry name" value="Homeodomain-like"/>
    <property type="match status" value="1"/>
</dbReference>
<feature type="domain" description="HTH araC/xylS-type" evidence="4">
    <location>
        <begin position="263"/>
        <end position="366"/>
    </location>
</feature>
<organism evidence="5 6">
    <name type="scientific">Arenibacter antarcticus</name>
    <dbReference type="NCBI Taxonomy" id="2040469"/>
    <lineage>
        <taxon>Bacteria</taxon>
        <taxon>Pseudomonadati</taxon>
        <taxon>Bacteroidota</taxon>
        <taxon>Flavobacteriia</taxon>
        <taxon>Flavobacteriales</taxon>
        <taxon>Flavobacteriaceae</taxon>
        <taxon>Arenibacter</taxon>
    </lineage>
</organism>
<sequence length="369" mass="42413">MPIYMDRHDIPEAITAEHVAEMHREDLKIEHLFGCKGMTYWCDEKRRTAFCLINAPNKQAIQDMHDHAHGDVPHRIIEVDGTIVESFLGRIEDPEKSQKTELNIINDPAFRTIMVIELRRVSFLVGDAQPYQNQILKYKKSILSSIEKFLGRIVKQKSDYFLLSFNSVTNAVLCAQEIHSHLNSTSNNLSYTGIQLSIGLHAGVPVTEKESIFEDTIIMAERFCAIIHGKIVLSHEVWQLYESENFNVKLNQNNLKTLSIGEEKFINLIMDYTEKEWTNTSFNSDDFSKNLGYSKSQLYRKMIALTSKSPNNFIKDYRLKNALQLLKKNAKNISETAFTTGFNSPAYFSKCFLDNFGILPSKYVQNYTV</sequence>
<dbReference type="Pfam" id="PF12833">
    <property type="entry name" value="HTH_18"/>
    <property type="match status" value="1"/>
</dbReference>
<dbReference type="SMART" id="SM00342">
    <property type="entry name" value="HTH_ARAC"/>
    <property type="match status" value="1"/>
</dbReference>
<dbReference type="InterPro" id="IPR029787">
    <property type="entry name" value="Nucleotide_cyclase"/>
</dbReference>
<comment type="caution">
    <text evidence="5">The sequence shown here is derived from an EMBL/GenBank/DDBJ whole genome shotgun (WGS) entry which is preliminary data.</text>
</comment>
<dbReference type="PROSITE" id="PS00041">
    <property type="entry name" value="HTH_ARAC_FAMILY_1"/>
    <property type="match status" value="1"/>
</dbReference>
<dbReference type="InterPro" id="IPR042557">
    <property type="entry name" value="SCO4226"/>
</dbReference>
<dbReference type="Pfam" id="PF14026">
    <property type="entry name" value="SCO4226-like"/>
    <property type="match status" value="1"/>
</dbReference>
<dbReference type="RefSeq" id="WP_251805763.1">
    <property type="nucleotide sequence ID" value="NZ_CP166679.1"/>
</dbReference>
<keyword evidence="2" id="KW-0238">DNA-binding</keyword>
<dbReference type="InterPro" id="IPR018062">
    <property type="entry name" value="HTH_AraC-typ_CS"/>
</dbReference>
<keyword evidence="6" id="KW-1185">Reference proteome</keyword>
<evidence type="ECO:0000256" key="2">
    <source>
        <dbReference type="ARBA" id="ARBA00023125"/>
    </source>
</evidence>
<dbReference type="Gene3D" id="3.30.70.1230">
    <property type="entry name" value="Nucleotide cyclase"/>
    <property type="match status" value="1"/>
</dbReference>
<dbReference type="PROSITE" id="PS01124">
    <property type="entry name" value="HTH_ARAC_FAMILY_2"/>
    <property type="match status" value="1"/>
</dbReference>
<dbReference type="InterPro" id="IPR018060">
    <property type="entry name" value="HTH_AraC"/>
</dbReference>
<evidence type="ECO:0000256" key="3">
    <source>
        <dbReference type="ARBA" id="ARBA00023163"/>
    </source>
</evidence>
<gene>
    <name evidence="5" type="ORF">ACFS1K_10625</name>
</gene>
<accession>A0ABW5VGF7</accession>
<name>A0ABW5VGF7_9FLAO</name>